<dbReference type="RefSeq" id="WP_182632416.1">
    <property type="nucleotide sequence ID" value="NZ_JAALDM010000141.1"/>
</dbReference>
<comment type="caution">
    <text evidence="2">The sequence shown here is derived from an EMBL/GenBank/DDBJ whole genome shotgun (WGS) entry which is preliminary data.</text>
</comment>
<dbReference type="Gene3D" id="3.40.50.720">
    <property type="entry name" value="NAD(P)-binding Rossmann-like Domain"/>
    <property type="match status" value="1"/>
</dbReference>
<gene>
    <name evidence="2" type="ORF">ACFFVD_00580</name>
</gene>
<dbReference type="EMBL" id="JBHMDY010000001">
    <property type="protein sequence ID" value="MFB9258295.1"/>
    <property type="molecule type" value="Genomic_DNA"/>
</dbReference>
<dbReference type="InterPro" id="IPR036291">
    <property type="entry name" value="NAD(P)-bd_dom_sf"/>
</dbReference>
<evidence type="ECO:0000313" key="2">
    <source>
        <dbReference type="EMBL" id="MFB9258295.1"/>
    </source>
</evidence>
<dbReference type="InterPro" id="IPR013120">
    <property type="entry name" value="FAR_NAD-bd"/>
</dbReference>
<evidence type="ECO:0000259" key="1">
    <source>
        <dbReference type="Pfam" id="PF07993"/>
    </source>
</evidence>
<keyword evidence="3" id="KW-1185">Reference proteome</keyword>
<organism evidence="2 3">
    <name type="scientific">Dietzia aerolata</name>
    <dbReference type="NCBI Taxonomy" id="595984"/>
    <lineage>
        <taxon>Bacteria</taxon>
        <taxon>Bacillati</taxon>
        <taxon>Actinomycetota</taxon>
        <taxon>Actinomycetes</taxon>
        <taxon>Mycobacteriales</taxon>
        <taxon>Dietziaceae</taxon>
        <taxon>Dietzia</taxon>
    </lineage>
</organism>
<dbReference type="InterPro" id="IPR051783">
    <property type="entry name" value="NAD(P)-dependent_oxidoreduct"/>
</dbReference>
<name>A0ABV5JMW2_9ACTN</name>
<accession>A0ABV5JMW2</accession>
<protein>
    <submittedName>
        <fullName evidence="2">SDR family oxidoreductase</fullName>
    </submittedName>
</protein>
<feature type="domain" description="Thioester reductase (TE)" evidence="1">
    <location>
        <begin position="7"/>
        <end position="233"/>
    </location>
</feature>
<dbReference type="PANTHER" id="PTHR48079">
    <property type="entry name" value="PROTEIN YEEZ"/>
    <property type="match status" value="1"/>
</dbReference>
<proteinExistence type="predicted"/>
<dbReference type="PANTHER" id="PTHR48079:SF6">
    <property type="entry name" value="NAD(P)-BINDING DOMAIN-CONTAINING PROTEIN-RELATED"/>
    <property type="match status" value="1"/>
</dbReference>
<reference evidence="2 3" key="1">
    <citation type="submission" date="2024-09" db="EMBL/GenBank/DDBJ databases">
        <authorList>
            <person name="Sun Q."/>
            <person name="Mori K."/>
        </authorList>
    </citation>
    <scope>NUCLEOTIDE SEQUENCE [LARGE SCALE GENOMIC DNA]</scope>
    <source>
        <strain evidence="2 3">CCM 7659</strain>
    </source>
</reference>
<dbReference type="Proteomes" id="UP001589700">
    <property type="component" value="Unassembled WGS sequence"/>
</dbReference>
<evidence type="ECO:0000313" key="3">
    <source>
        <dbReference type="Proteomes" id="UP001589700"/>
    </source>
</evidence>
<dbReference type="Pfam" id="PF07993">
    <property type="entry name" value="NAD_binding_4"/>
    <property type="match status" value="1"/>
</dbReference>
<dbReference type="SUPFAM" id="SSF51735">
    <property type="entry name" value="NAD(P)-binding Rossmann-fold domains"/>
    <property type="match status" value="1"/>
</dbReference>
<sequence>MSRVVLVTGAAGLVGTDACRELLSRGCTVLALVHRTTVLVDADGPIHSPRLIVVRGDVTRPDLGLSSEDASLLGAVDTIVHSAATTDFAAPQEVYDSLNVAGTEHVVALAERIGARLVHVSTSYLCGRFESVAGPAATFSEDMLDEGQPLDNGYEESKLKAELVVRRAADDGLEVAVVRPGIVCGDSRTGRLREYRNLYLVLKLITEGKLRTLPGRYGATLALAPIDLVTRVIADVVTRGVSGGVFHAVGADMISLRDVSDVLSEYPCFHVNRFVPAASFSVDQLERRERMYYERVGRDYIAYFDRTVRFGTSAVRELLAETGGSLPPSGPDLLRLLVDDCIRAGYLADGLPGVDAVVAAHASGGAT</sequence>